<evidence type="ECO:0000256" key="1">
    <source>
        <dbReference type="ARBA" id="ARBA00004370"/>
    </source>
</evidence>
<evidence type="ECO:0000256" key="2">
    <source>
        <dbReference type="ARBA" id="ARBA00022692"/>
    </source>
</evidence>
<evidence type="ECO:0000313" key="8">
    <source>
        <dbReference type="Proteomes" id="UP000295252"/>
    </source>
</evidence>
<keyword evidence="4" id="KW-0472">Membrane</keyword>
<reference evidence="8" key="1">
    <citation type="journal article" date="2014" name="Science">
        <title>The coffee genome provides insight into the convergent evolution of caffeine biosynthesis.</title>
        <authorList>
            <person name="Denoeud F."/>
            <person name="Carretero-Paulet L."/>
            <person name="Dereeper A."/>
            <person name="Droc G."/>
            <person name="Guyot R."/>
            <person name="Pietrella M."/>
            <person name="Zheng C."/>
            <person name="Alberti A."/>
            <person name="Anthony F."/>
            <person name="Aprea G."/>
            <person name="Aury J.M."/>
            <person name="Bento P."/>
            <person name="Bernard M."/>
            <person name="Bocs S."/>
            <person name="Campa C."/>
            <person name="Cenci A."/>
            <person name="Combes M.C."/>
            <person name="Crouzillat D."/>
            <person name="Da Silva C."/>
            <person name="Daddiego L."/>
            <person name="De Bellis F."/>
            <person name="Dussert S."/>
            <person name="Garsmeur O."/>
            <person name="Gayraud T."/>
            <person name="Guignon V."/>
            <person name="Jahn K."/>
            <person name="Jamilloux V."/>
            <person name="Joet T."/>
            <person name="Labadie K."/>
            <person name="Lan T."/>
            <person name="Leclercq J."/>
            <person name="Lepelley M."/>
            <person name="Leroy T."/>
            <person name="Li L.T."/>
            <person name="Librado P."/>
            <person name="Lopez L."/>
            <person name="Munoz A."/>
            <person name="Noel B."/>
            <person name="Pallavicini A."/>
            <person name="Perrotta G."/>
            <person name="Poncet V."/>
            <person name="Pot D."/>
            <person name="Priyono X."/>
            <person name="Rigoreau M."/>
            <person name="Rouard M."/>
            <person name="Rozas J."/>
            <person name="Tranchant-Dubreuil C."/>
            <person name="VanBuren R."/>
            <person name="Zhang Q."/>
            <person name="Andrade A.C."/>
            <person name="Argout X."/>
            <person name="Bertrand B."/>
            <person name="de Kochko A."/>
            <person name="Graziosi G."/>
            <person name="Henry R.J."/>
            <person name="Jayarama X."/>
            <person name="Ming R."/>
            <person name="Nagai C."/>
            <person name="Rounsley S."/>
            <person name="Sankoff D."/>
            <person name="Giuliano G."/>
            <person name="Albert V.A."/>
            <person name="Wincker P."/>
            <person name="Lashermes P."/>
        </authorList>
    </citation>
    <scope>NUCLEOTIDE SEQUENCE [LARGE SCALE GENOMIC DNA]</scope>
    <source>
        <strain evidence="8">cv. DH200-94</strain>
    </source>
</reference>
<keyword evidence="8" id="KW-1185">Reference proteome</keyword>
<dbReference type="PhylomeDB" id="A0A068TN31"/>
<dbReference type="InterPro" id="IPR007656">
    <property type="entry name" value="GTD-bd"/>
</dbReference>
<dbReference type="AlphaFoldDB" id="A0A068TN31"/>
<dbReference type="PANTHER" id="PTHR31422:SF2">
    <property type="entry name" value="PROTEIN FLOURY 1-LIKE"/>
    <property type="match status" value="1"/>
</dbReference>
<evidence type="ECO:0000313" key="7">
    <source>
        <dbReference type="EMBL" id="CDO97369.1"/>
    </source>
</evidence>
<dbReference type="FunCoup" id="A0A068TN31">
    <property type="interactions" value="10"/>
</dbReference>
<dbReference type="InParanoid" id="A0A068TN31"/>
<evidence type="ECO:0000256" key="4">
    <source>
        <dbReference type="ARBA" id="ARBA00023136"/>
    </source>
</evidence>
<dbReference type="OrthoDB" id="1100010at2759"/>
<protein>
    <recommendedName>
        <fullName evidence="6">GTD-binding domain-containing protein</fullName>
    </recommendedName>
</protein>
<name>A0A068TN31_COFCA</name>
<dbReference type="Gramene" id="CDO97369">
    <property type="protein sequence ID" value="CDO97369"/>
    <property type="gene ID" value="GSCOC_T00014692001"/>
</dbReference>
<comment type="subcellular location">
    <subcellularLocation>
        <location evidence="1">Membrane</location>
    </subcellularLocation>
</comment>
<proteinExistence type="predicted"/>
<feature type="domain" description="GTD-binding" evidence="6">
    <location>
        <begin position="182"/>
        <end position="280"/>
    </location>
</feature>
<gene>
    <name evidence="7" type="ORF">GSCOC_T00014692001</name>
</gene>
<evidence type="ECO:0000256" key="5">
    <source>
        <dbReference type="SAM" id="Coils"/>
    </source>
</evidence>
<keyword evidence="2" id="KW-0812">Transmembrane</keyword>
<dbReference type="GO" id="GO:0080115">
    <property type="term" value="F:myosin XI tail binding"/>
    <property type="evidence" value="ECO:0007669"/>
    <property type="project" value="UniProtKB-ARBA"/>
</dbReference>
<sequence length="326" mass="37386">MQILSHLCFLLAFCSVLELRKRVLQYFLGFVLMDSLTCLSSYLKQLSCNSEFGCGFLIFWSYKQILKVLGLFLLLGFGLKLIKFRFLCDSGGKSGSLRKGICETHGFDVKCSSKISSCKFKPLKHVHDSGSPVIDKLEKTKLLNCDADGQYEATNVCSEECNKGNDDGDDDENEHCDEDKEVDVLALRRLIKAERRRANSALLELEKERMSSATAVEESMAMILRLQNEKSLIEMESRQYRRLAEEKLLYDDNVISSLQWLVERHESERAVLEDQLRLCEQKLRLFMKSNEMDEFEEVEESVSSSSDIYEDALDLFSSIDMDSSRE</sequence>
<dbReference type="OMA" id="ECCPEDE"/>
<keyword evidence="5" id="KW-0175">Coiled coil</keyword>
<dbReference type="Proteomes" id="UP000295252">
    <property type="component" value="Chromosome IV"/>
</dbReference>
<dbReference type="Pfam" id="PF04576">
    <property type="entry name" value="Zein-binding"/>
    <property type="match status" value="1"/>
</dbReference>
<accession>A0A068TN31</accession>
<evidence type="ECO:0000256" key="3">
    <source>
        <dbReference type="ARBA" id="ARBA00022989"/>
    </source>
</evidence>
<dbReference type="PANTHER" id="PTHR31422">
    <property type="entry name" value="BNAANNG28530D PROTEIN"/>
    <property type="match status" value="1"/>
</dbReference>
<dbReference type="PROSITE" id="PS51775">
    <property type="entry name" value="GTD_BINDING"/>
    <property type="match status" value="1"/>
</dbReference>
<dbReference type="EMBL" id="HG739085">
    <property type="protein sequence ID" value="CDO97369.1"/>
    <property type="molecule type" value="Genomic_DNA"/>
</dbReference>
<keyword evidence="3" id="KW-1133">Transmembrane helix</keyword>
<feature type="coiled-coil region" evidence="5">
    <location>
        <begin position="188"/>
        <end position="282"/>
    </location>
</feature>
<organism evidence="7 8">
    <name type="scientific">Coffea canephora</name>
    <name type="common">Robusta coffee</name>
    <dbReference type="NCBI Taxonomy" id="49390"/>
    <lineage>
        <taxon>Eukaryota</taxon>
        <taxon>Viridiplantae</taxon>
        <taxon>Streptophyta</taxon>
        <taxon>Embryophyta</taxon>
        <taxon>Tracheophyta</taxon>
        <taxon>Spermatophyta</taxon>
        <taxon>Magnoliopsida</taxon>
        <taxon>eudicotyledons</taxon>
        <taxon>Gunneridae</taxon>
        <taxon>Pentapetalae</taxon>
        <taxon>asterids</taxon>
        <taxon>lamiids</taxon>
        <taxon>Gentianales</taxon>
        <taxon>Rubiaceae</taxon>
        <taxon>Ixoroideae</taxon>
        <taxon>Gardenieae complex</taxon>
        <taxon>Bertiereae - Coffeeae clade</taxon>
        <taxon>Coffeeae</taxon>
        <taxon>Coffea</taxon>
    </lineage>
</organism>
<evidence type="ECO:0000259" key="6">
    <source>
        <dbReference type="PROSITE" id="PS51775"/>
    </source>
</evidence>
<dbReference type="GO" id="GO:0016020">
    <property type="term" value="C:membrane"/>
    <property type="evidence" value="ECO:0007669"/>
    <property type="project" value="UniProtKB-SubCell"/>
</dbReference>
<dbReference type="STRING" id="49390.A0A068TN31"/>